<evidence type="ECO:0000256" key="3">
    <source>
        <dbReference type="ARBA" id="ARBA00022833"/>
    </source>
</evidence>
<name>A0A1F2PA97_9EURY</name>
<dbReference type="STRING" id="1838285.SCAL_001464"/>
<reference evidence="4" key="1">
    <citation type="submission" date="2016-05" db="EMBL/GenBank/DDBJ databases">
        <title>Microbial consortia oxidize butane by reversing methanogenesis.</title>
        <authorList>
            <person name="Laso-Perez R."/>
            <person name="Richter M."/>
            <person name="Wegener G."/>
            <person name="Musat F."/>
        </authorList>
    </citation>
    <scope>NUCLEOTIDE SEQUENCE [LARGE SCALE GENOMIC DNA]</scope>
    <source>
        <strain evidence="4">BOX2</strain>
    </source>
</reference>
<accession>A0A1F2PA97</accession>
<evidence type="ECO:0000313" key="5">
    <source>
        <dbReference type="Proteomes" id="UP000186940"/>
    </source>
</evidence>
<dbReference type="GO" id="GO:0016151">
    <property type="term" value="F:nickel cation binding"/>
    <property type="evidence" value="ECO:0007669"/>
    <property type="project" value="InterPro"/>
</dbReference>
<evidence type="ECO:0000313" key="4">
    <source>
        <dbReference type="EMBL" id="OFV67546.1"/>
    </source>
</evidence>
<proteinExistence type="predicted"/>
<dbReference type="PANTHER" id="PTHR34535">
    <property type="entry name" value="HYDROGENASE MATURATION FACTOR HYPA"/>
    <property type="match status" value="1"/>
</dbReference>
<dbReference type="PANTHER" id="PTHR34535:SF3">
    <property type="entry name" value="HYDROGENASE MATURATION FACTOR HYPA"/>
    <property type="match status" value="1"/>
</dbReference>
<dbReference type="Pfam" id="PF01155">
    <property type="entry name" value="HypA"/>
    <property type="match status" value="1"/>
</dbReference>
<dbReference type="EMBL" id="LYOS01000004">
    <property type="protein sequence ID" value="OFV67546.1"/>
    <property type="molecule type" value="Genomic_DNA"/>
</dbReference>
<protein>
    <submittedName>
        <fullName evidence="4">Hydrogenase expression/synthesis, HypA</fullName>
    </submittedName>
</protein>
<keyword evidence="1" id="KW-0533">Nickel</keyword>
<dbReference type="Gene3D" id="3.30.2320.80">
    <property type="match status" value="1"/>
</dbReference>
<dbReference type="AlphaFoldDB" id="A0A1F2PA97"/>
<organism evidence="4 5">
    <name type="scientific">Candidatus Syntropharchaeum caldarium</name>
    <dbReference type="NCBI Taxonomy" id="1838285"/>
    <lineage>
        <taxon>Archaea</taxon>
        <taxon>Methanobacteriati</taxon>
        <taxon>Methanobacteriota</taxon>
        <taxon>Stenosarchaea group</taxon>
        <taxon>Methanomicrobia</taxon>
        <taxon>Methanosarcinales</taxon>
        <taxon>ANME-2 cluster</taxon>
        <taxon>Candidatus Syntropharchaeum</taxon>
    </lineage>
</organism>
<comment type="caution">
    <text evidence="4">The sequence shown here is derived from an EMBL/GenBank/DDBJ whole genome shotgun (WGS) entry which is preliminary data.</text>
</comment>
<gene>
    <name evidence="4" type="ORF">SCAL_001464</name>
</gene>
<evidence type="ECO:0000256" key="2">
    <source>
        <dbReference type="ARBA" id="ARBA00022723"/>
    </source>
</evidence>
<keyword evidence="3" id="KW-0862">Zinc</keyword>
<keyword evidence="5" id="KW-1185">Reference proteome</keyword>
<dbReference type="Proteomes" id="UP000186940">
    <property type="component" value="Unassembled WGS sequence"/>
</dbReference>
<dbReference type="GO" id="GO:0008270">
    <property type="term" value="F:zinc ion binding"/>
    <property type="evidence" value="ECO:0007669"/>
    <property type="project" value="TreeGrafter"/>
</dbReference>
<sequence>MAQIVDVVLEEVKKHSVTDVKEVHLEIGELTLFGREQMEFAYEVLSRNSILERSELIIEEKKAMVSCNSCEYEGEIDYEKDLSLHIFPKLTCPACGASVKIVGGNECKIKNIVVEVEG</sequence>
<keyword evidence="2" id="KW-0479">Metal-binding</keyword>
<dbReference type="PIRSF" id="PIRSF004761">
    <property type="entry name" value="Hydrgn_mat_HypA"/>
    <property type="match status" value="1"/>
</dbReference>
<evidence type="ECO:0000256" key="1">
    <source>
        <dbReference type="ARBA" id="ARBA00022596"/>
    </source>
</evidence>
<dbReference type="InterPro" id="IPR000688">
    <property type="entry name" value="HypA/HybF"/>
</dbReference>
<dbReference type="GO" id="GO:0051604">
    <property type="term" value="P:protein maturation"/>
    <property type="evidence" value="ECO:0007669"/>
    <property type="project" value="InterPro"/>
</dbReference>